<sequence length="148" mass="17063">MATIRWEDRVTAFAEREDRKYYSVTVEDPSKSTEFEGGYVASRPRHARKQLRRTISTGFTDLSPSDADALQTLWNDVRGGSLIFIYLDKHKYEAALWNAQKTNPKATVDKAPYRMYVRFKSGEQMKFTPVGFGSNLRWDVQGITLEEV</sequence>
<organism evidence="1 2">
    <name type="scientific">Dyella telluris</name>
    <dbReference type="NCBI Taxonomy" id="2763498"/>
    <lineage>
        <taxon>Bacteria</taxon>
        <taxon>Pseudomonadati</taxon>
        <taxon>Pseudomonadota</taxon>
        <taxon>Gammaproteobacteria</taxon>
        <taxon>Lysobacterales</taxon>
        <taxon>Rhodanobacteraceae</taxon>
        <taxon>Dyella</taxon>
    </lineage>
</organism>
<evidence type="ECO:0000313" key="1">
    <source>
        <dbReference type="EMBL" id="QNK01661.1"/>
    </source>
</evidence>
<dbReference type="EMBL" id="CP060412">
    <property type="protein sequence ID" value="QNK01661.1"/>
    <property type="molecule type" value="Genomic_DNA"/>
</dbReference>
<dbReference type="KEGG" id="dtl:H8F01_00325"/>
<dbReference type="Proteomes" id="UP000515873">
    <property type="component" value="Chromosome"/>
</dbReference>
<proteinExistence type="predicted"/>
<reference evidence="1 2" key="1">
    <citation type="submission" date="2020-08" db="EMBL/GenBank/DDBJ databases">
        <title>Dyella sp. G9 isolated from forest soil.</title>
        <authorList>
            <person name="Fu J."/>
            <person name="Qiu L."/>
        </authorList>
    </citation>
    <scope>NUCLEOTIDE SEQUENCE [LARGE SCALE GENOMIC DNA]</scope>
    <source>
        <strain evidence="1 2">G9</strain>
    </source>
</reference>
<dbReference type="AlphaFoldDB" id="A0A7G8Q4F3"/>
<dbReference type="RefSeq" id="WP_187057120.1">
    <property type="nucleotide sequence ID" value="NZ_CP060412.1"/>
</dbReference>
<evidence type="ECO:0000313" key="2">
    <source>
        <dbReference type="Proteomes" id="UP000515873"/>
    </source>
</evidence>
<accession>A0A7G8Q4F3</accession>
<name>A0A7G8Q4F3_9GAMM</name>
<protein>
    <recommendedName>
        <fullName evidence="3">Phage tail protein</fullName>
    </recommendedName>
</protein>
<gene>
    <name evidence="1" type="ORF">H8F01_00325</name>
</gene>
<evidence type="ECO:0008006" key="3">
    <source>
        <dbReference type="Google" id="ProtNLM"/>
    </source>
</evidence>
<keyword evidence="2" id="KW-1185">Reference proteome</keyword>